<reference evidence="1 3" key="2">
    <citation type="journal article" date="2018" name="Plant J.">
        <title>The Physcomitrella patens chromosome-scale assembly reveals moss genome structure and evolution.</title>
        <authorList>
            <person name="Lang D."/>
            <person name="Ullrich K.K."/>
            <person name="Murat F."/>
            <person name="Fuchs J."/>
            <person name="Jenkins J."/>
            <person name="Haas F.B."/>
            <person name="Piednoel M."/>
            <person name="Gundlach H."/>
            <person name="Van Bel M."/>
            <person name="Meyberg R."/>
            <person name="Vives C."/>
            <person name="Morata J."/>
            <person name="Symeonidi A."/>
            <person name="Hiss M."/>
            <person name="Muchero W."/>
            <person name="Kamisugi Y."/>
            <person name="Saleh O."/>
            <person name="Blanc G."/>
            <person name="Decker E.L."/>
            <person name="van Gessel N."/>
            <person name="Grimwood J."/>
            <person name="Hayes R.D."/>
            <person name="Graham S.W."/>
            <person name="Gunter L.E."/>
            <person name="McDaniel S.F."/>
            <person name="Hoernstein S.N.W."/>
            <person name="Larsson A."/>
            <person name="Li F.W."/>
            <person name="Perroud P.F."/>
            <person name="Phillips J."/>
            <person name="Ranjan P."/>
            <person name="Rokshar D.S."/>
            <person name="Rothfels C.J."/>
            <person name="Schneider L."/>
            <person name="Shu S."/>
            <person name="Stevenson D.W."/>
            <person name="Thummler F."/>
            <person name="Tillich M."/>
            <person name="Villarreal Aguilar J.C."/>
            <person name="Widiez T."/>
            <person name="Wong G.K."/>
            <person name="Wymore A."/>
            <person name="Zhang Y."/>
            <person name="Zimmer A.D."/>
            <person name="Quatrano R.S."/>
            <person name="Mayer K.F.X."/>
            <person name="Goodstein D."/>
            <person name="Casacuberta J.M."/>
            <person name="Vandepoele K."/>
            <person name="Reski R."/>
            <person name="Cuming A.C."/>
            <person name="Tuskan G.A."/>
            <person name="Maumus F."/>
            <person name="Salse J."/>
            <person name="Schmutz J."/>
            <person name="Rensing S.A."/>
        </authorList>
    </citation>
    <scope>NUCLEOTIDE SEQUENCE [LARGE SCALE GENOMIC DNA]</scope>
    <source>
        <strain evidence="2 3">cv. Gransden 2004</strain>
    </source>
</reference>
<dbReference type="EnsemblPlants" id="Pp3c24_8630V3.1">
    <property type="protein sequence ID" value="PAC:32908655.CDS.1"/>
    <property type="gene ID" value="Pp3c24_8630"/>
</dbReference>
<protein>
    <submittedName>
        <fullName evidence="1 2">Uncharacterized protein</fullName>
    </submittedName>
</protein>
<sequence>MLVSTVRATGVLLTGLIRVVSFSVEALRQHPPRSVISVGSEVRGVSRLCFLGRSWTVAVLLRLSLLVRCSTNGGQRGAYFCLVVVRFVH</sequence>
<evidence type="ECO:0000313" key="1">
    <source>
        <dbReference type="EMBL" id="PNR28222.1"/>
    </source>
</evidence>
<dbReference type="EMBL" id="ABEU02000024">
    <property type="protein sequence ID" value="PNR28222.1"/>
    <property type="molecule type" value="Genomic_DNA"/>
</dbReference>
<proteinExistence type="predicted"/>
<keyword evidence="3" id="KW-1185">Reference proteome</keyword>
<accession>A0A2K1IG18</accession>
<dbReference type="Gramene" id="Pp3c24_8630V3.1">
    <property type="protein sequence ID" value="PAC:32908655.CDS.1"/>
    <property type="gene ID" value="Pp3c24_8630"/>
</dbReference>
<reference evidence="2" key="3">
    <citation type="submission" date="2020-12" db="UniProtKB">
        <authorList>
            <consortium name="EnsemblPlants"/>
        </authorList>
    </citation>
    <scope>IDENTIFICATION</scope>
</reference>
<dbReference type="AlphaFoldDB" id="A0A2K1IG18"/>
<dbReference type="InParanoid" id="A0A2K1IG18"/>
<gene>
    <name evidence="1" type="ORF">PHYPA_028814</name>
</gene>
<dbReference type="EnsemblPlants" id="Pp3c24_8630V3.2">
    <property type="protein sequence ID" value="PAC:32908656.CDS.1"/>
    <property type="gene ID" value="Pp3c24_8630"/>
</dbReference>
<name>A0A2K1IG18_PHYPA</name>
<organism evidence="1">
    <name type="scientific">Physcomitrium patens</name>
    <name type="common">Spreading-leaved earth moss</name>
    <name type="synonym">Physcomitrella patens</name>
    <dbReference type="NCBI Taxonomy" id="3218"/>
    <lineage>
        <taxon>Eukaryota</taxon>
        <taxon>Viridiplantae</taxon>
        <taxon>Streptophyta</taxon>
        <taxon>Embryophyta</taxon>
        <taxon>Bryophyta</taxon>
        <taxon>Bryophytina</taxon>
        <taxon>Bryopsida</taxon>
        <taxon>Funariidae</taxon>
        <taxon>Funariales</taxon>
        <taxon>Funariaceae</taxon>
        <taxon>Physcomitrium</taxon>
    </lineage>
</organism>
<evidence type="ECO:0000313" key="2">
    <source>
        <dbReference type="EnsemblPlants" id="PAC:32908655.CDS.1"/>
    </source>
</evidence>
<reference evidence="1 3" key="1">
    <citation type="journal article" date="2008" name="Science">
        <title>The Physcomitrella genome reveals evolutionary insights into the conquest of land by plants.</title>
        <authorList>
            <person name="Rensing S."/>
            <person name="Lang D."/>
            <person name="Zimmer A."/>
            <person name="Terry A."/>
            <person name="Salamov A."/>
            <person name="Shapiro H."/>
            <person name="Nishiyama T."/>
            <person name="Perroud P.-F."/>
            <person name="Lindquist E."/>
            <person name="Kamisugi Y."/>
            <person name="Tanahashi T."/>
            <person name="Sakakibara K."/>
            <person name="Fujita T."/>
            <person name="Oishi K."/>
            <person name="Shin-I T."/>
            <person name="Kuroki Y."/>
            <person name="Toyoda A."/>
            <person name="Suzuki Y."/>
            <person name="Hashimoto A."/>
            <person name="Yamaguchi K."/>
            <person name="Sugano A."/>
            <person name="Kohara Y."/>
            <person name="Fujiyama A."/>
            <person name="Anterola A."/>
            <person name="Aoki S."/>
            <person name="Ashton N."/>
            <person name="Barbazuk W.B."/>
            <person name="Barker E."/>
            <person name="Bennetzen J."/>
            <person name="Bezanilla M."/>
            <person name="Blankenship R."/>
            <person name="Cho S.H."/>
            <person name="Dutcher S."/>
            <person name="Estelle M."/>
            <person name="Fawcett J.A."/>
            <person name="Gundlach H."/>
            <person name="Hanada K."/>
            <person name="Heyl A."/>
            <person name="Hicks K.A."/>
            <person name="Hugh J."/>
            <person name="Lohr M."/>
            <person name="Mayer K."/>
            <person name="Melkozernov A."/>
            <person name="Murata T."/>
            <person name="Nelson D."/>
            <person name="Pils B."/>
            <person name="Prigge M."/>
            <person name="Reiss B."/>
            <person name="Renner T."/>
            <person name="Rombauts S."/>
            <person name="Rushton P."/>
            <person name="Sanderfoot A."/>
            <person name="Schween G."/>
            <person name="Shiu S.-H."/>
            <person name="Stueber K."/>
            <person name="Theodoulou F.L."/>
            <person name="Tu H."/>
            <person name="Van de Peer Y."/>
            <person name="Verrier P.J."/>
            <person name="Waters E."/>
            <person name="Wood A."/>
            <person name="Yang L."/>
            <person name="Cove D."/>
            <person name="Cuming A."/>
            <person name="Hasebe M."/>
            <person name="Lucas S."/>
            <person name="Mishler D.B."/>
            <person name="Reski R."/>
            <person name="Grigoriev I."/>
            <person name="Quatrano R.S."/>
            <person name="Boore J.L."/>
        </authorList>
    </citation>
    <scope>NUCLEOTIDE SEQUENCE [LARGE SCALE GENOMIC DNA]</scope>
    <source>
        <strain evidence="2 3">cv. Gransden 2004</strain>
    </source>
</reference>
<dbReference type="Proteomes" id="UP000006727">
    <property type="component" value="Chromosome 24"/>
</dbReference>
<dbReference type="Gramene" id="Pp3c24_8630V3.2">
    <property type="protein sequence ID" value="PAC:32908656.CDS.1"/>
    <property type="gene ID" value="Pp3c24_8630"/>
</dbReference>
<evidence type="ECO:0000313" key="3">
    <source>
        <dbReference type="Proteomes" id="UP000006727"/>
    </source>
</evidence>